<dbReference type="Proteomes" id="UP000001811">
    <property type="component" value="Chromosome 20"/>
</dbReference>
<dbReference type="EMBL" id="AAGW02049261">
    <property type="status" value="NOT_ANNOTATED_CDS"/>
    <property type="molecule type" value="Genomic_DNA"/>
</dbReference>
<dbReference type="eggNOG" id="ENOG502QQ8Z">
    <property type="taxonomic scope" value="Eukaryota"/>
</dbReference>
<dbReference type="Ensembl" id="ENSOCUT00000026777.2">
    <property type="protein sequence ID" value="ENSOCUP00000025031.2"/>
    <property type="gene ID" value="ENSOCUG00000022543.3"/>
</dbReference>
<name>G1U6I6_RABIT</name>
<evidence type="ECO:0000259" key="1">
    <source>
        <dbReference type="Pfam" id="PF08840"/>
    </source>
</evidence>
<organism evidence="2 3">
    <name type="scientific">Oryctolagus cuniculus</name>
    <name type="common">Rabbit</name>
    <dbReference type="NCBI Taxonomy" id="9986"/>
    <lineage>
        <taxon>Eukaryota</taxon>
        <taxon>Metazoa</taxon>
        <taxon>Chordata</taxon>
        <taxon>Craniata</taxon>
        <taxon>Vertebrata</taxon>
        <taxon>Euteleostomi</taxon>
        <taxon>Mammalia</taxon>
        <taxon>Eutheria</taxon>
        <taxon>Euarchontoglires</taxon>
        <taxon>Glires</taxon>
        <taxon>Lagomorpha</taxon>
        <taxon>Leporidae</taxon>
        <taxon>Oryctolagus</taxon>
    </lineage>
</organism>
<dbReference type="FunFam" id="3.40.50.1820:FF:000024">
    <property type="entry name" value="acyl-coenzyme A thioesterase 4"/>
    <property type="match status" value="2"/>
</dbReference>
<evidence type="ECO:0000313" key="3">
    <source>
        <dbReference type="Proteomes" id="UP000001811"/>
    </source>
</evidence>
<dbReference type="GO" id="GO:0006637">
    <property type="term" value="P:acyl-CoA metabolic process"/>
    <property type="evidence" value="ECO:0007669"/>
    <property type="project" value="TreeGrafter"/>
</dbReference>
<feature type="domain" description="BAAT/Acyl-CoA thioester hydrolase C-terminal" evidence="1">
    <location>
        <begin position="222"/>
        <end position="429"/>
    </location>
</feature>
<keyword evidence="3" id="KW-1185">Reference proteome</keyword>
<dbReference type="Pfam" id="PF08840">
    <property type="entry name" value="BAAT_C"/>
    <property type="match status" value="2"/>
</dbReference>
<dbReference type="GO" id="GO:0047617">
    <property type="term" value="F:fatty acyl-CoA hydrolase activity"/>
    <property type="evidence" value="ECO:0007669"/>
    <property type="project" value="TreeGrafter"/>
</dbReference>
<dbReference type="SUPFAM" id="SSF53474">
    <property type="entry name" value="alpha/beta-Hydrolases"/>
    <property type="match status" value="2"/>
</dbReference>
<reference evidence="2" key="3">
    <citation type="submission" date="2025-09" db="UniProtKB">
        <authorList>
            <consortium name="Ensembl"/>
        </authorList>
    </citation>
    <scope>IDENTIFICATION</scope>
    <source>
        <strain evidence="2">Thorbecke</strain>
    </source>
</reference>
<sequence length="432" mass="46892">MDIFGVGGGLLEYRASLLAGKGFAVMALAYYNYDDLPKSMDTLHLEYFEEAVNYLISRPEVKGPGIGLLGHSKGGELCLTMTSFLKGITAAVIINGSIANVGGTLRYKDMTLPPIGANRSRIKMTKEGFADIVDALNSPLEGPDQKSLIPVERSECTFLFLVGQDDHNWKSPGPFPGIVDMFGVGGGLLEYRASLLAGKGFAVMALAYYNYDDLPKSMDTLHLEYFEEAVNYLISRPEVKGPGIGLLGHSKGGELGLTMTSFLKGITAAVIINGSIVNVGGTLHYKDVTLPPIGANRSRIKMTKEGFADIVDALNSPLEGPDQKSLIPVERSECTFLFLVGQDDHNWKSEFYANEASKRLQAQGKAKPQIICYPEAGHYIEPPYFPLCRASLHALVGGPVFWGGEPRAHAVAQVDAWKQLQTFFHKHLGGES</sequence>
<dbReference type="HOGENOM" id="CLU_029849_4_0_1"/>
<protein>
    <submittedName>
        <fullName evidence="2">Acyl-CoA thioesterase 4</fullName>
    </submittedName>
</protein>
<dbReference type="InterPro" id="IPR014940">
    <property type="entry name" value="BAAT_C"/>
</dbReference>
<reference evidence="2" key="2">
    <citation type="submission" date="2025-08" db="UniProtKB">
        <authorList>
            <consortium name="Ensembl"/>
        </authorList>
    </citation>
    <scope>IDENTIFICATION</scope>
    <source>
        <strain evidence="2">Thorbecke</strain>
    </source>
</reference>
<feature type="domain" description="BAAT/Acyl-CoA thioester hydrolase C-terminal" evidence="1">
    <location>
        <begin position="44"/>
        <end position="171"/>
    </location>
</feature>
<dbReference type="AlphaFoldDB" id="G1U6I6"/>
<evidence type="ECO:0000313" key="2">
    <source>
        <dbReference type="Ensembl" id="ENSOCUP00000025031.2"/>
    </source>
</evidence>
<dbReference type="PANTHER" id="PTHR10824">
    <property type="entry name" value="ACYL-COENZYME A THIOESTERASE-RELATED"/>
    <property type="match status" value="1"/>
</dbReference>
<dbReference type="PANTHER" id="PTHR10824:SF16">
    <property type="entry name" value="ACYL-COENZYME A THIOESTERASE 1-RELATED"/>
    <property type="match status" value="1"/>
</dbReference>
<dbReference type="ExpressionAtlas" id="G1U6I6">
    <property type="expression patterns" value="baseline"/>
</dbReference>
<dbReference type="GeneTree" id="ENSGT01010000222336"/>
<dbReference type="Bgee" id="ENSOCUG00000022543">
    <property type="expression patterns" value="Expressed in liver and 17 other cell types or tissues"/>
</dbReference>
<gene>
    <name evidence="2" type="primary">LOC100344509</name>
</gene>
<reference evidence="2 3" key="1">
    <citation type="journal article" date="2011" name="Nature">
        <title>A high-resolution map of human evolutionary constraint using 29 mammals.</title>
        <authorList>
            <person name="Lindblad-Toh K."/>
            <person name="Garber M."/>
            <person name="Zuk O."/>
            <person name="Lin M.F."/>
            <person name="Parker B.J."/>
            <person name="Washietl S."/>
            <person name="Kheradpour P."/>
            <person name="Ernst J."/>
            <person name="Jordan G."/>
            <person name="Mauceli E."/>
            <person name="Ward L.D."/>
            <person name="Lowe C.B."/>
            <person name="Holloway A.K."/>
            <person name="Clamp M."/>
            <person name="Gnerre S."/>
            <person name="Alfoldi J."/>
            <person name="Beal K."/>
            <person name="Chang J."/>
            <person name="Clawson H."/>
            <person name="Cuff J."/>
            <person name="Di Palma F."/>
            <person name="Fitzgerald S."/>
            <person name="Flicek P."/>
            <person name="Guttman M."/>
            <person name="Hubisz M.J."/>
            <person name="Jaffe D.B."/>
            <person name="Jungreis I."/>
            <person name="Kent W.J."/>
            <person name="Kostka D."/>
            <person name="Lara M."/>
            <person name="Martins A.L."/>
            <person name="Massingham T."/>
            <person name="Moltke I."/>
            <person name="Raney B.J."/>
            <person name="Rasmussen M.D."/>
            <person name="Robinson J."/>
            <person name="Stark A."/>
            <person name="Vilella A.J."/>
            <person name="Wen J."/>
            <person name="Xie X."/>
            <person name="Zody M.C."/>
            <person name="Baldwin J."/>
            <person name="Bloom T."/>
            <person name="Chin C.W."/>
            <person name="Heiman D."/>
            <person name="Nicol R."/>
            <person name="Nusbaum C."/>
            <person name="Young S."/>
            <person name="Wilkinson J."/>
            <person name="Worley K.C."/>
            <person name="Kovar C.L."/>
            <person name="Muzny D.M."/>
            <person name="Gibbs R.A."/>
            <person name="Cree A."/>
            <person name="Dihn H.H."/>
            <person name="Fowler G."/>
            <person name="Jhangiani S."/>
            <person name="Joshi V."/>
            <person name="Lee S."/>
            <person name="Lewis L.R."/>
            <person name="Nazareth L.V."/>
            <person name="Okwuonu G."/>
            <person name="Santibanez J."/>
            <person name="Warren W.C."/>
            <person name="Mardis E.R."/>
            <person name="Weinstock G.M."/>
            <person name="Wilson R.K."/>
            <person name="Delehaunty K."/>
            <person name="Dooling D."/>
            <person name="Fronik C."/>
            <person name="Fulton L."/>
            <person name="Fulton B."/>
            <person name="Graves T."/>
            <person name="Minx P."/>
            <person name="Sodergren E."/>
            <person name="Birney E."/>
            <person name="Margulies E.H."/>
            <person name="Herrero J."/>
            <person name="Green E.D."/>
            <person name="Haussler D."/>
            <person name="Siepel A."/>
            <person name="Goldman N."/>
            <person name="Pollard K.S."/>
            <person name="Pedersen J.S."/>
            <person name="Lander E.S."/>
            <person name="Kellis M."/>
        </authorList>
    </citation>
    <scope>NUCLEOTIDE SEQUENCE [LARGE SCALE GENOMIC DNA]</scope>
    <source>
        <strain evidence="2 3">Thorbecke inbred</strain>
    </source>
</reference>
<dbReference type="InterPro" id="IPR029058">
    <property type="entry name" value="AB_hydrolase_fold"/>
</dbReference>
<proteinExistence type="predicted"/>
<dbReference type="EMBL" id="AAGW02049262">
    <property type="status" value="NOT_ANNOTATED_CDS"/>
    <property type="molecule type" value="Genomic_DNA"/>
</dbReference>
<dbReference type="Gene3D" id="3.40.50.1820">
    <property type="entry name" value="alpha/beta hydrolase"/>
    <property type="match status" value="2"/>
</dbReference>
<dbReference type="GO" id="GO:0006631">
    <property type="term" value="P:fatty acid metabolic process"/>
    <property type="evidence" value="ECO:0007669"/>
    <property type="project" value="TreeGrafter"/>
</dbReference>
<dbReference type="EMBL" id="AAGW02049260">
    <property type="status" value="NOT_ANNOTATED_CDS"/>
    <property type="molecule type" value="Genomic_DNA"/>
</dbReference>
<accession>G1U6I6</accession>